<keyword evidence="4" id="KW-0488">Methylation</keyword>
<dbReference type="PROSITE" id="PS00409">
    <property type="entry name" value="PROKAR_NTER_METHYL"/>
    <property type="match status" value="1"/>
</dbReference>
<dbReference type="GO" id="GO:0015627">
    <property type="term" value="C:type II protein secretion system complex"/>
    <property type="evidence" value="ECO:0007669"/>
    <property type="project" value="InterPro"/>
</dbReference>
<dbReference type="GO" id="GO:0005886">
    <property type="term" value="C:plasma membrane"/>
    <property type="evidence" value="ECO:0007669"/>
    <property type="project" value="UniProtKB-SubCell"/>
</dbReference>
<evidence type="ECO:0000256" key="5">
    <source>
        <dbReference type="ARBA" id="ARBA00022519"/>
    </source>
</evidence>
<dbReference type="Pfam" id="PF07963">
    <property type="entry name" value="N_methyl"/>
    <property type="match status" value="1"/>
</dbReference>
<proteinExistence type="predicted"/>
<evidence type="ECO:0000256" key="7">
    <source>
        <dbReference type="ARBA" id="ARBA00022989"/>
    </source>
</evidence>
<evidence type="ECO:0000256" key="10">
    <source>
        <dbReference type="SAM" id="Phobius"/>
    </source>
</evidence>
<dbReference type="PRINTS" id="PR00885">
    <property type="entry name" value="BCTERIALGSPH"/>
</dbReference>
<dbReference type="InterPro" id="IPR045584">
    <property type="entry name" value="Pilin-like"/>
</dbReference>
<dbReference type="InterPro" id="IPR049875">
    <property type="entry name" value="TypeII_GspH"/>
</dbReference>
<dbReference type="RefSeq" id="WP_434029339.1">
    <property type="nucleotide sequence ID" value="NZ_BNBA01000015.1"/>
</dbReference>
<dbReference type="GO" id="GO:0015628">
    <property type="term" value="P:protein secretion by the type II secretion system"/>
    <property type="evidence" value="ECO:0007669"/>
    <property type="project" value="InterPro"/>
</dbReference>
<keyword evidence="12" id="KW-1185">Reference proteome</keyword>
<dbReference type="EMBL" id="BNBA01000015">
    <property type="protein sequence ID" value="GHH54372.1"/>
    <property type="molecule type" value="Genomic_DNA"/>
</dbReference>
<protein>
    <recommendedName>
        <fullName evidence="2">Type II secretion system protein H</fullName>
    </recommendedName>
    <alternativeName>
        <fullName evidence="9">General secretion pathway protein H</fullName>
    </alternativeName>
</protein>
<comment type="subcellular location">
    <subcellularLocation>
        <location evidence="1">Cell inner membrane</location>
        <topology evidence="1">Single-pass membrane protein</topology>
    </subcellularLocation>
</comment>
<feature type="transmembrane region" description="Helical" evidence="10">
    <location>
        <begin position="20"/>
        <end position="40"/>
    </location>
</feature>
<dbReference type="AlphaFoldDB" id="A0A919F8F0"/>
<evidence type="ECO:0000313" key="11">
    <source>
        <dbReference type="EMBL" id="GHH54372.1"/>
    </source>
</evidence>
<sequence length="164" mass="18003">MSSALPFLPARRRQRGFTLIELMIVLVIVGIGTTAITLKLTQDPARALRLEAQQLAQALVVAQSVARIDGRPIVWLADGEGYRFVRAGTLPESGRLRSTQAPDAFARDDVLRARAWRSAGTRVSPQPRLLVTPEWIGPSWRIRLSDGNASVDISRDASGRLSIH</sequence>
<keyword evidence="8 10" id="KW-0472">Membrane</keyword>
<evidence type="ECO:0000256" key="9">
    <source>
        <dbReference type="ARBA" id="ARBA00030775"/>
    </source>
</evidence>
<evidence type="ECO:0000313" key="12">
    <source>
        <dbReference type="Proteomes" id="UP000623958"/>
    </source>
</evidence>
<dbReference type="NCBIfam" id="TIGR01708">
    <property type="entry name" value="typeII_sec_gspH"/>
    <property type="match status" value="1"/>
</dbReference>
<evidence type="ECO:0000256" key="2">
    <source>
        <dbReference type="ARBA" id="ARBA00021549"/>
    </source>
</evidence>
<evidence type="ECO:0000256" key="6">
    <source>
        <dbReference type="ARBA" id="ARBA00022692"/>
    </source>
</evidence>
<evidence type="ECO:0000256" key="3">
    <source>
        <dbReference type="ARBA" id="ARBA00022475"/>
    </source>
</evidence>
<accession>A0A919F8F0</accession>
<evidence type="ECO:0000256" key="1">
    <source>
        <dbReference type="ARBA" id="ARBA00004377"/>
    </source>
</evidence>
<dbReference type="SUPFAM" id="SSF54523">
    <property type="entry name" value="Pili subunits"/>
    <property type="match status" value="1"/>
</dbReference>
<keyword evidence="3" id="KW-1003">Cell membrane</keyword>
<keyword evidence="5" id="KW-0997">Cell inner membrane</keyword>
<comment type="caution">
    <text evidence="11">The sequence shown here is derived from an EMBL/GenBank/DDBJ whole genome shotgun (WGS) entry which is preliminary data.</text>
</comment>
<gene>
    <name evidence="11" type="ORF">GCM10009090_21030</name>
</gene>
<keyword evidence="6 10" id="KW-0812">Transmembrane</keyword>
<reference evidence="11" key="1">
    <citation type="journal article" date="2014" name="Int. J. Syst. Evol. Microbiol.">
        <title>Complete genome sequence of Corynebacterium casei LMG S-19264T (=DSM 44701T), isolated from a smear-ripened cheese.</title>
        <authorList>
            <consortium name="US DOE Joint Genome Institute (JGI-PGF)"/>
            <person name="Walter F."/>
            <person name="Albersmeier A."/>
            <person name="Kalinowski J."/>
            <person name="Ruckert C."/>
        </authorList>
    </citation>
    <scope>NUCLEOTIDE SEQUENCE</scope>
    <source>
        <strain evidence="11">JCM 13306</strain>
    </source>
</reference>
<evidence type="ECO:0000256" key="4">
    <source>
        <dbReference type="ARBA" id="ARBA00022481"/>
    </source>
</evidence>
<dbReference type="InterPro" id="IPR002416">
    <property type="entry name" value="T2SS_protein-GspH"/>
</dbReference>
<evidence type="ECO:0000256" key="8">
    <source>
        <dbReference type="ARBA" id="ARBA00023136"/>
    </source>
</evidence>
<dbReference type="Proteomes" id="UP000623958">
    <property type="component" value="Unassembled WGS sequence"/>
</dbReference>
<reference evidence="11" key="2">
    <citation type="submission" date="2020-09" db="EMBL/GenBank/DDBJ databases">
        <authorList>
            <person name="Sun Q."/>
            <person name="Ohkuma M."/>
        </authorList>
    </citation>
    <scope>NUCLEOTIDE SEQUENCE</scope>
    <source>
        <strain evidence="11">JCM 13306</strain>
    </source>
</reference>
<dbReference type="InterPro" id="IPR012902">
    <property type="entry name" value="N_methyl_site"/>
</dbReference>
<keyword evidence="7 10" id="KW-1133">Transmembrane helix</keyword>
<organism evidence="11 12">
    <name type="scientific">Xanthomonas boreopolis</name>
    <dbReference type="NCBI Taxonomy" id="86183"/>
    <lineage>
        <taxon>Bacteria</taxon>
        <taxon>Pseudomonadati</taxon>
        <taxon>Pseudomonadota</taxon>
        <taxon>Gammaproteobacteria</taxon>
        <taxon>Lysobacterales</taxon>
        <taxon>Lysobacteraceae</taxon>
        <taxon>Xanthomonas</taxon>
    </lineage>
</organism>
<name>A0A919F8F0_9XANT</name>
<dbReference type="NCBIfam" id="TIGR02532">
    <property type="entry name" value="IV_pilin_GFxxxE"/>
    <property type="match status" value="1"/>
</dbReference>
<dbReference type="Gene3D" id="3.30.700.10">
    <property type="entry name" value="Glycoprotein, Type 4 Pilin"/>
    <property type="match status" value="1"/>
</dbReference>